<dbReference type="Pfam" id="PF09594">
    <property type="entry name" value="GT87"/>
    <property type="match status" value="1"/>
</dbReference>
<evidence type="ECO:0008006" key="11">
    <source>
        <dbReference type="Google" id="ProtNLM"/>
    </source>
</evidence>
<feature type="transmembrane region" description="Helical" evidence="8">
    <location>
        <begin position="163"/>
        <end position="188"/>
    </location>
</feature>
<accession>A0A354M4L1</accession>
<keyword evidence="4 8" id="KW-0812">Transmembrane</keyword>
<evidence type="ECO:0000256" key="6">
    <source>
        <dbReference type="ARBA" id="ARBA00023136"/>
    </source>
</evidence>
<evidence type="ECO:0000256" key="3">
    <source>
        <dbReference type="ARBA" id="ARBA00022679"/>
    </source>
</evidence>
<dbReference type="AlphaFoldDB" id="A0A354M4L1"/>
<evidence type="ECO:0000256" key="8">
    <source>
        <dbReference type="SAM" id="Phobius"/>
    </source>
</evidence>
<protein>
    <recommendedName>
        <fullName evidence="11">DUF2029 domain-containing protein</fullName>
    </recommendedName>
</protein>
<evidence type="ECO:0000256" key="7">
    <source>
        <dbReference type="ARBA" id="ARBA00024033"/>
    </source>
</evidence>
<keyword evidence="3" id="KW-0808">Transferase</keyword>
<dbReference type="GO" id="GO:0016758">
    <property type="term" value="F:hexosyltransferase activity"/>
    <property type="evidence" value="ECO:0007669"/>
    <property type="project" value="InterPro"/>
</dbReference>
<organism evidence="9 10">
    <name type="scientific">Coprobacter fastidiosus</name>
    <dbReference type="NCBI Taxonomy" id="1099853"/>
    <lineage>
        <taxon>Bacteria</taxon>
        <taxon>Pseudomonadati</taxon>
        <taxon>Bacteroidota</taxon>
        <taxon>Bacteroidia</taxon>
        <taxon>Bacteroidales</taxon>
        <taxon>Barnesiellaceae</taxon>
        <taxon>Coprobacter</taxon>
    </lineage>
</organism>
<feature type="transmembrane region" description="Helical" evidence="8">
    <location>
        <begin position="195"/>
        <end position="214"/>
    </location>
</feature>
<evidence type="ECO:0000313" key="10">
    <source>
        <dbReference type="Proteomes" id="UP000262954"/>
    </source>
</evidence>
<feature type="transmembrane region" description="Helical" evidence="8">
    <location>
        <begin position="311"/>
        <end position="328"/>
    </location>
</feature>
<feature type="transmembrane region" description="Helical" evidence="8">
    <location>
        <begin position="287"/>
        <end position="305"/>
    </location>
</feature>
<dbReference type="InterPro" id="IPR018584">
    <property type="entry name" value="GT87"/>
</dbReference>
<feature type="transmembrane region" description="Helical" evidence="8">
    <location>
        <begin position="263"/>
        <end position="280"/>
    </location>
</feature>
<gene>
    <name evidence="9" type="ORF">DDY73_10655</name>
</gene>
<evidence type="ECO:0000256" key="1">
    <source>
        <dbReference type="ARBA" id="ARBA00004651"/>
    </source>
</evidence>
<dbReference type="Proteomes" id="UP000262954">
    <property type="component" value="Unassembled WGS sequence"/>
</dbReference>
<proteinExistence type="inferred from homology"/>
<dbReference type="EMBL" id="DNWC01000140">
    <property type="protein sequence ID" value="HBJ09450.1"/>
    <property type="molecule type" value="Genomic_DNA"/>
</dbReference>
<sequence>MQNLIRKFNIFIRKPFFSDYRTVFGLWMLLAVIAWVMKYFHHSYNNFMIFRQTFWHALSRLSLYAEYPAEYFDHNHYGPFFTLFVAPFAFTPVWLGLLSWLLFLSFSLYVATRTLPLEKKKLIFIYWFCAHELLTALFMSQFNIGIAAIIILSFALIEKEKDIWATLLIVIGLFIKLYGVVGLAFFFFSRHKFKFIISFIGWSVFLLILPMWVWGTDYVLNQYVEWFVRLSAKNQDNQFALMQNISLLGMIRKISGIATYSDLYPICAGLVLFGLPYLRIKQYINPAFRLTLLASVLMFVVLFSTGSESSTYIIAFMGVAIWYVAAPWKRSRTDIVLMVFAFILTSMSPSDLFPAYLRRHYITPYALKALPCVIIWLKLVYEMCFKDYALPKYKIMNMVKE</sequence>
<evidence type="ECO:0000313" key="9">
    <source>
        <dbReference type="EMBL" id="HBJ09450.1"/>
    </source>
</evidence>
<reference evidence="9 10" key="1">
    <citation type="journal article" date="2018" name="Nat. Biotechnol.">
        <title>A standardized bacterial taxonomy based on genome phylogeny substantially revises the tree of life.</title>
        <authorList>
            <person name="Parks D.H."/>
            <person name="Chuvochina M."/>
            <person name="Waite D.W."/>
            <person name="Rinke C."/>
            <person name="Skarshewski A."/>
            <person name="Chaumeil P.A."/>
            <person name="Hugenholtz P."/>
        </authorList>
    </citation>
    <scope>NUCLEOTIDE SEQUENCE [LARGE SCALE GENOMIC DNA]</scope>
    <source>
        <strain evidence="9">UBA11482</strain>
    </source>
</reference>
<feature type="transmembrane region" description="Helical" evidence="8">
    <location>
        <begin position="335"/>
        <end position="356"/>
    </location>
</feature>
<feature type="transmembrane region" description="Helical" evidence="8">
    <location>
        <begin position="124"/>
        <end position="157"/>
    </location>
</feature>
<keyword evidence="2" id="KW-1003">Cell membrane</keyword>
<feature type="transmembrane region" description="Helical" evidence="8">
    <location>
        <begin position="362"/>
        <end position="381"/>
    </location>
</feature>
<comment type="subcellular location">
    <subcellularLocation>
        <location evidence="1">Cell membrane</location>
        <topology evidence="1">Multi-pass membrane protein</topology>
    </subcellularLocation>
</comment>
<evidence type="ECO:0000256" key="4">
    <source>
        <dbReference type="ARBA" id="ARBA00022692"/>
    </source>
</evidence>
<name>A0A354M4L1_9BACT</name>
<evidence type="ECO:0000256" key="5">
    <source>
        <dbReference type="ARBA" id="ARBA00022989"/>
    </source>
</evidence>
<evidence type="ECO:0000256" key="2">
    <source>
        <dbReference type="ARBA" id="ARBA00022475"/>
    </source>
</evidence>
<comment type="similarity">
    <text evidence="7">Belongs to the glycosyltransferase 87 family.</text>
</comment>
<feature type="transmembrane region" description="Helical" evidence="8">
    <location>
        <begin position="93"/>
        <end position="112"/>
    </location>
</feature>
<keyword evidence="6 8" id="KW-0472">Membrane</keyword>
<comment type="caution">
    <text evidence="9">The sequence shown here is derived from an EMBL/GenBank/DDBJ whole genome shotgun (WGS) entry which is preliminary data.</text>
</comment>
<dbReference type="GO" id="GO:0005886">
    <property type="term" value="C:plasma membrane"/>
    <property type="evidence" value="ECO:0007669"/>
    <property type="project" value="UniProtKB-SubCell"/>
</dbReference>
<keyword evidence="5 8" id="KW-1133">Transmembrane helix</keyword>
<feature type="transmembrane region" description="Helical" evidence="8">
    <location>
        <begin position="20"/>
        <end position="40"/>
    </location>
</feature>